<keyword evidence="2" id="KW-1185">Reference proteome</keyword>
<evidence type="ECO:0000313" key="2">
    <source>
        <dbReference type="Proteomes" id="UP000683360"/>
    </source>
</evidence>
<organism evidence="1 2">
    <name type="scientific">Mytilus edulis</name>
    <name type="common">Blue mussel</name>
    <dbReference type="NCBI Taxonomy" id="6550"/>
    <lineage>
        <taxon>Eukaryota</taxon>
        <taxon>Metazoa</taxon>
        <taxon>Spiralia</taxon>
        <taxon>Lophotrochozoa</taxon>
        <taxon>Mollusca</taxon>
        <taxon>Bivalvia</taxon>
        <taxon>Autobranchia</taxon>
        <taxon>Pteriomorphia</taxon>
        <taxon>Mytilida</taxon>
        <taxon>Mytiloidea</taxon>
        <taxon>Mytilidae</taxon>
        <taxon>Mytilinae</taxon>
        <taxon>Mytilus</taxon>
    </lineage>
</organism>
<dbReference type="OrthoDB" id="6504507at2759"/>
<name>A0A8S3U232_MYTED</name>
<evidence type="ECO:0000313" key="1">
    <source>
        <dbReference type="EMBL" id="CAG2236047.1"/>
    </source>
</evidence>
<proteinExistence type="predicted"/>
<accession>A0A8S3U232</accession>
<sequence length="377" mass="43333">MSKKSFDPYKFRKQNKIQTGLGLYERFRGSYLIPVNPNSTQTESTLIQNKQVAPVEADAERAESELKENNKERPISNLINESTPIEMVISGAGNDYIDLRKSRLCVKMQILKADGSHLVAHRYNQPTTTENVFSCGDVYMNNKLVSVNDNNYPWKAYLKTILSSGNDEQNSQLQSQLFMKDDDPRNPLSLNSGYVSRYEYTKESRIFELEGNLLEDSLVGQIFDKWSRYILKIIPVFHTIPVDVWCKPDPGVIINHRNLFREHPAKYLINRSHVTQNVIQKGVTEFYRDSIFPKELPDKVVFGILPQKALNGDYTINPFDFKHFNMESVSLKVNGVDVYGSPMKLDFGTNRNYTAAYVKLFEICEKWNKDTGLNISL</sequence>
<comment type="caution">
    <text evidence="1">The sequence shown here is derived from an EMBL/GenBank/DDBJ whole genome shotgun (WGS) entry which is preliminary data.</text>
</comment>
<protein>
    <submittedName>
        <fullName evidence="1">Uncharacterized protein</fullName>
    </submittedName>
</protein>
<gene>
    <name evidence="1" type="ORF">MEDL_48575</name>
</gene>
<dbReference type="AlphaFoldDB" id="A0A8S3U232"/>
<reference evidence="1" key="1">
    <citation type="submission" date="2021-03" db="EMBL/GenBank/DDBJ databases">
        <authorList>
            <person name="Bekaert M."/>
        </authorList>
    </citation>
    <scope>NUCLEOTIDE SEQUENCE</scope>
</reference>
<dbReference type="Proteomes" id="UP000683360">
    <property type="component" value="Unassembled WGS sequence"/>
</dbReference>
<dbReference type="EMBL" id="CAJPWZ010002338">
    <property type="protein sequence ID" value="CAG2236047.1"/>
    <property type="molecule type" value="Genomic_DNA"/>
</dbReference>